<feature type="compositionally biased region" description="Basic and acidic residues" evidence="1">
    <location>
        <begin position="142"/>
        <end position="155"/>
    </location>
</feature>
<dbReference type="OrthoDB" id="10597940at2759"/>
<gene>
    <name evidence="2" type="ORF">PTTG_11027</name>
</gene>
<protein>
    <submittedName>
        <fullName evidence="2 3">Uncharacterized protein</fullName>
    </submittedName>
</protein>
<dbReference type="EMBL" id="ADAS02000090">
    <property type="protein sequence ID" value="OAV90969.1"/>
    <property type="molecule type" value="Genomic_DNA"/>
</dbReference>
<dbReference type="Proteomes" id="UP000005240">
    <property type="component" value="Unassembled WGS sequence"/>
</dbReference>
<reference evidence="3" key="4">
    <citation type="submission" date="2025-05" db="UniProtKB">
        <authorList>
            <consortium name="EnsemblFungi"/>
        </authorList>
    </citation>
    <scope>IDENTIFICATION</scope>
    <source>
        <strain evidence="3">isolate 1-1 / race 1 (BBBD)</strain>
    </source>
</reference>
<evidence type="ECO:0000313" key="2">
    <source>
        <dbReference type="EMBL" id="OAV90969.1"/>
    </source>
</evidence>
<proteinExistence type="predicted"/>
<accession>A0A0C4FCS3</accession>
<sequence length="177" mass="19257">MSSPTTHLQLNEAGRSLGIEDFLNLCNIPKEDHLSRGLIKLSHINQWDYFFDVSSHELEKLKFPHPLASKLMKGATWLIPTHTIADELASPKKERGPPVQKPTHTGTLDGPLVGLTSVSTSVQPVFATPATAIPPHGPAEPARAREDASDPKDTTSDESQPSHLAIMQSEVAPSQEF</sequence>
<feature type="region of interest" description="Disordered" evidence="1">
    <location>
        <begin position="126"/>
        <end position="177"/>
    </location>
</feature>
<evidence type="ECO:0000313" key="4">
    <source>
        <dbReference type="Proteomes" id="UP000005240"/>
    </source>
</evidence>
<reference evidence="2" key="1">
    <citation type="submission" date="2009-11" db="EMBL/GenBank/DDBJ databases">
        <authorList>
            <consortium name="The Broad Institute Genome Sequencing Platform"/>
            <person name="Ward D."/>
            <person name="Feldgarden M."/>
            <person name="Earl A."/>
            <person name="Young S.K."/>
            <person name="Zeng Q."/>
            <person name="Koehrsen M."/>
            <person name="Alvarado L."/>
            <person name="Berlin A."/>
            <person name="Bochicchio J."/>
            <person name="Borenstein D."/>
            <person name="Chapman S.B."/>
            <person name="Chen Z."/>
            <person name="Engels R."/>
            <person name="Freedman E."/>
            <person name="Gellesch M."/>
            <person name="Goldberg J."/>
            <person name="Griggs A."/>
            <person name="Gujja S."/>
            <person name="Heilman E."/>
            <person name="Heiman D."/>
            <person name="Hepburn T."/>
            <person name="Howarth C."/>
            <person name="Jen D."/>
            <person name="Larson L."/>
            <person name="Lewis B."/>
            <person name="Mehta T."/>
            <person name="Park D."/>
            <person name="Pearson M."/>
            <person name="Roberts A."/>
            <person name="Saif S."/>
            <person name="Shea T."/>
            <person name="Shenoy N."/>
            <person name="Sisk P."/>
            <person name="Stolte C."/>
            <person name="Sykes S."/>
            <person name="Thomson T."/>
            <person name="Walk T."/>
            <person name="White J."/>
            <person name="Yandava C."/>
            <person name="Izard J."/>
            <person name="Baranova O.V."/>
            <person name="Blanton J.M."/>
            <person name="Tanner A.C."/>
            <person name="Dewhirst F.E."/>
            <person name="Haas B."/>
            <person name="Nusbaum C."/>
            <person name="Birren B."/>
        </authorList>
    </citation>
    <scope>NUCLEOTIDE SEQUENCE [LARGE SCALE GENOMIC DNA]</scope>
    <source>
        <strain evidence="2">1-1 BBBD Race 1</strain>
    </source>
</reference>
<organism evidence="2">
    <name type="scientific">Puccinia triticina (isolate 1-1 / race 1 (BBBD))</name>
    <name type="common">Brown leaf rust fungus</name>
    <dbReference type="NCBI Taxonomy" id="630390"/>
    <lineage>
        <taxon>Eukaryota</taxon>
        <taxon>Fungi</taxon>
        <taxon>Dikarya</taxon>
        <taxon>Basidiomycota</taxon>
        <taxon>Pucciniomycotina</taxon>
        <taxon>Pucciniomycetes</taxon>
        <taxon>Pucciniales</taxon>
        <taxon>Pucciniaceae</taxon>
        <taxon>Puccinia</taxon>
    </lineage>
</organism>
<reference evidence="2" key="2">
    <citation type="submission" date="2016-05" db="EMBL/GenBank/DDBJ databases">
        <title>Comparative analysis highlights variable genome content of wheat rusts and divergence of the mating loci.</title>
        <authorList>
            <person name="Cuomo C.A."/>
            <person name="Bakkeren G."/>
            <person name="Szabo L."/>
            <person name="Khalil H."/>
            <person name="Joly D."/>
            <person name="Goldberg J."/>
            <person name="Young S."/>
            <person name="Zeng Q."/>
            <person name="Fellers J."/>
        </authorList>
    </citation>
    <scope>NUCLEOTIDE SEQUENCE [LARGE SCALE GENOMIC DNA]</scope>
    <source>
        <strain evidence="2">1-1 BBBD Race 1</strain>
    </source>
</reference>
<evidence type="ECO:0000313" key="3">
    <source>
        <dbReference type="EnsemblFungi" id="PTTG_11027-t43_1-p1"/>
    </source>
</evidence>
<evidence type="ECO:0000256" key="1">
    <source>
        <dbReference type="SAM" id="MobiDB-lite"/>
    </source>
</evidence>
<feature type="region of interest" description="Disordered" evidence="1">
    <location>
        <begin position="88"/>
        <end position="114"/>
    </location>
</feature>
<keyword evidence="4" id="KW-1185">Reference proteome</keyword>
<dbReference type="VEuPathDB" id="FungiDB:PTTG_11027"/>
<name>A0A0C4FCS3_PUCT1</name>
<dbReference type="AlphaFoldDB" id="A0A0C4FCS3"/>
<dbReference type="EnsemblFungi" id="PTTG_11027-t43_1">
    <property type="protein sequence ID" value="PTTG_11027-t43_1-p1"/>
    <property type="gene ID" value="PTTG_11027"/>
</dbReference>
<reference evidence="3 4" key="3">
    <citation type="journal article" date="2017" name="G3 (Bethesda)">
        <title>Comparative analysis highlights variable genome content of wheat rusts and divergence of the mating loci.</title>
        <authorList>
            <person name="Cuomo C.A."/>
            <person name="Bakkeren G."/>
            <person name="Khalil H.B."/>
            <person name="Panwar V."/>
            <person name="Joly D."/>
            <person name="Linning R."/>
            <person name="Sakthikumar S."/>
            <person name="Song X."/>
            <person name="Adiconis X."/>
            <person name="Fan L."/>
            <person name="Goldberg J.M."/>
            <person name="Levin J.Z."/>
            <person name="Young S."/>
            <person name="Zeng Q."/>
            <person name="Anikster Y."/>
            <person name="Bruce M."/>
            <person name="Wang M."/>
            <person name="Yin C."/>
            <person name="McCallum B."/>
            <person name="Szabo L.J."/>
            <person name="Hulbert S."/>
            <person name="Chen X."/>
            <person name="Fellers J.P."/>
        </authorList>
    </citation>
    <scope>NUCLEOTIDE SEQUENCE</scope>
    <source>
        <strain evidence="4">Isolate 1-1 / race 1 (BBBD)</strain>
        <strain evidence="3">isolate 1-1 / race 1 (BBBD)</strain>
    </source>
</reference>